<feature type="transmembrane region" description="Helical" evidence="5">
    <location>
        <begin position="133"/>
        <end position="156"/>
    </location>
</feature>
<dbReference type="PANTHER" id="PTHR23360">
    <property type="entry name" value="G-PROTEIN COUPLED RECEPTORS FAMILY 1 PROFILE DOMAIN-CONTAINING PROTEIN-RELATED"/>
    <property type="match status" value="1"/>
</dbReference>
<comment type="subcellular location">
    <subcellularLocation>
        <location evidence="1">Membrane</location>
    </subcellularLocation>
</comment>
<dbReference type="GO" id="GO:0004930">
    <property type="term" value="F:G protein-coupled receptor activity"/>
    <property type="evidence" value="ECO:0007669"/>
    <property type="project" value="InterPro"/>
</dbReference>
<evidence type="ECO:0000313" key="7">
    <source>
        <dbReference type="WBParaSite" id="HCON_00115760-00001"/>
    </source>
</evidence>
<keyword evidence="2 5" id="KW-0812">Transmembrane</keyword>
<dbReference type="OrthoDB" id="5820127at2759"/>
<dbReference type="InterPro" id="IPR000276">
    <property type="entry name" value="GPCR_Rhodpsn"/>
</dbReference>
<organism evidence="6 7">
    <name type="scientific">Haemonchus contortus</name>
    <name type="common">Barber pole worm</name>
    <dbReference type="NCBI Taxonomy" id="6289"/>
    <lineage>
        <taxon>Eukaryota</taxon>
        <taxon>Metazoa</taxon>
        <taxon>Ecdysozoa</taxon>
        <taxon>Nematoda</taxon>
        <taxon>Chromadorea</taxon>
        <taxon>Rhabditida</taxon>
        <taxon>Rhabditina</taxon>
        <taxon>Rhabditomorpha</taxon>
        <taxon>Strongyloidea</taxon>
        <taxon>Trichostrongylidae</taxon>
        <taxon>Haemonchus</taxon>
    </lineage>
</organism>
<keyword evidence="6" id="KW-1185">Reference proteome</keyword>
<evidence type="ECO:0000256" key="2">
    <source>
        <dbReference type="ARBA" id="ARBA00022692"/>
    </source>
</evidence>
<feature type="transmembrane region" description="Helical" evidence="5">
    <location>
        <begin position="88"/>
        <end position="113"/>
    </location>
</feature>
<feature type="transmembrane region" description="Helical" evidence="5">
    <location>
        <begin position="46"/>
        <end position="67"/>
    </location>
</feature>
<dbReference type="WBParaSite" id="HCON_00115760-00001">
    <property type="protein sequence ID" value="HCON_00115760-00001"/>
    <property type="gene ID" value="HCON_00115760"/>
</dbReference>
<dbReference type="SUPFAM" id="SSF81321">
    <property type="entry name" value="Family A G protein-coupled receptor-like"/>
    <property type="match status" value="1"/>
</dbReference>
<evidence type="ECO:0000256" key="5">
    <source>
        <dbReference type="SAM" id="Phobius"/>
    </source>
</evidence>
<evidence type="ECO:0000256" key="3">
    <source>
        <dbReference type="ARBA" id="ARBA00022989"/>
    </source>
</evidence>
<feature type="transmembrane region" description="Helical" evidence="5">
    <location>
        <begin position="203"/>
        <end position="228"/>
    </location>
</feature>
<dbReference type="SMART" id="SM01381">
    <property type="entry name" value="7TM_GPCR_Srsx"/>
    <property type="match status" value="1"/>
</dbReference>
<dbReference type="InterPro" id="IPR019424">
    <property type="entry name" value="7TM_GPCR_Srsx"/>
</dbReference>
<dbReference type="Gene3D" id="1.20.1070.10">
    <property type="entry name" value="Rhodopsin 7-helix transmembrane proteins"/>
    <property type="match status" value="1"/>
</dbReference>
<dbReference type="PANTHER" id="PTHR23360:SF5">
    <property type="entry name" value="G-PROTEIN COUPLED RECEPTORS FAMILY 1 PROFILE DOMAIN-CONTAINING PROTEIN"/>
    <property type="match status" value="1"/>
</dbReference>
<evidence type="ECO:0000313" key="6">
    <source>
        <dbReference type="Proteomes" id="UP000025227"/>
    </source>
</evidence>
<dbReference type="Proteomes" id="UP000025227">
    <property type="component" value="Unplaced"/>
</dbReference>
<dbReference type="AlphaFoldDB" id="A0A7I4YME1"/>
<reference evidence="7" key="1">
    <citation type="submission" date="2020-12" db="UniProtKB">
        <authorList>
            <consortium name="WormBaseParasite"/>
        </authorList>
    </citation>
    <scope>IDENTIFICATION</scope>
    <source>
        <strain evidence="7">MHco3</strain>
    </source>
</reference>
<keyword evidence="4 5" id="KW-0472">Membrane</keyword>
<evidence type="ECO:0000256" key="4">
    <source>
        <dbReference type="ARBA" id="ARBA00023136"/>
    </source>
</evidence>
<proteinExistence type="predicted"/>
<protein>
    <submittedName>
        <fullName evidence="7">G_PROTEIN_RECEP_F1_2 domain-containing protein</fullName>
    </submittedName>
</protein>
<feature type="transmembrane region" description="Helical" evidence="5">
    <location>
        <begin position="168"/>
        <end position="191"/>
    </location>
</feature>
<name>A0A7I4YME1_HAECO</name>
<accession>A0A7I4YME1</accession>
<dbReference type="OMA" id="ISHTACV"/>
<sequence>FSSSCILVQHRLHTRCSTLWYRQSALLVMHPSFILRSDSISHTACVYLQLPSIFAACLSPLLLLSVATDRLFSLMDFYRPVVNSYPKLYMAAQLLPGCSFGAVMDVWAFLYRVSDEQGICTLATPMKGESYQLYFKLLMATSVLVILCYSCFIFLLKRIRMRSAKVKSMYRSLIIISLTVVFGWFSTSIIVNLSSAFQLNVELYHLHLLAGSFANFTISINFFVYYIVSKEYREIFDKLLGIGLMKEKISCKGSRLPTQPVVPLATGSVRNRKPISVAQIGHR</sequence>
<dbReference type="InterPro" id="IPR047130">
    <property type="entry name" value="7TM_GPCR_Srsx_nematod"/>
</dbReference>
<dbReference type="Pfam" id="PF10320">
    <property type="entry name" value="7TM_GPCR_Srsx"/>
    <property type="match status" value="1"/>
</dbReference>
<keyword evidence="3 5" id="KW-1133">Transmembrane helix</keyword>
<dbReference type="GO" id="GO:0016020">
    <property type="term" value="C:membrane"/>
    <property type="evidence" value="ECO:0007669"/>
    <property type="project" value="UniProtKB-SubCell"/>
</dbReference>
<evidence type="ECO:0000256" key="1">
    <source>
        <dbReference type="ARBA" id="ARBA00004370"/>
    </source>
</evidence>